<dbReference type="InterPro" id="IPR029044">
    <property type="entry name" value="Nucleotide-diphossugar_trans"/>
</dbReference>
<feature type="domain" description="Nucleotidyl transferase" evidence="1">
    <location>
        <begin position="10"/>
        <end position="138"/>
    </location>
</feature>
<sequence>MTDLASTPVLILAGGKATRLGDVAKAIPKALVPVAGRPFVDHQFEDLYEQGIREVVMCVGHFADQIRDYVGDGARFGLRVRYSEDGPTPRGTGGAVRRALPLIGDGCFVLYGDSLLDVDYARVFDSLSHTALGLMTVFHNENSFDKSNVLFQRGRLLRYSKQDATPDMTHIDYGLSLLRRTAIERIPAGQPSDLAELYSALVASGEMVGFEVTKRFYEIGSPSGLREAEQFVLSRAA</sequence>
<dbReference type="Gene3D" id="3.90.550.10">
    <property type="entry name" value="Spore Coat Polysaccharide Biosynthesis Protein SpsA, Chain A"/>
    <property type="match status" value="1"/>
</dbReference>
<organism evidence="2 3">
    <name type="scientific">Gemmata massiliana</name>
    <dbReference type="NCBI Taxonomy" id="1210884"/>
    <lineage>
        <taxon>Bacteria</taxon>
        <taxon>Pseudomonadati</taxon>
        <taxon>Planctomycetota</taxon>
        <taxon>Planctomycetia</taxon>
        <taxon>Gemmatales</taxon>
        <taxon>Gemmataceae</taxon>
        <taxon>Gemmata</taxon>
    </lineage>
</organism>
<dbReference type="InterPro" id="IPR005835">
    <property type="entry name" value="NTP_transferase_dom"/>
</dbReference>
<proteinExistence type="predicted"/>
<dbReference type="RefSeq" id="WP_162667551.1">
    <property type="nucleotide sequence ID" value="NZ_LR593886.1"/>
</dbReference>
<name>A0A6P2CUS2_9BACT</name>
<dbReference type="AlphaFoldDB" id="A0A6P2CUS2"/>
<evidence type="ECO:0000313" key="2">
    <source>
        <dbReference type="EMBL" id="VTR92729.1"/>
    </source>
</evidence>
<dbReference type="KEGG" id="gms:SOIL9_49850"/>
<dbReference type="PANTHER" id="PTHR22572">
    <property type="entry name" value="SUGAR-1-PHOSPHATE GUANYL TRANSFERASE"/>
    <property type="match status" value="1"/>
</dbReference>
<evidence type="ECO:0000259" key="1">
    <source>
        <dbReference type="Pfam" id="PF00483"/>
    </source>
</evidence>
<dbReference type="CDD" id="cd06915">
    <property type="entry name" value="NTP_transferase_WcbM_like"/>
    <property type="match status" value="1"/>
</dbReference>
<dbReference type="Proteomes" id="UP000464178">
    <property type="component" value="Chromosome"/>
</dbReference>
<dbReference type="EMBL" id="LR593886">
    <property type="protein sequence ID" value="VTR92729.1"/>
    <property type="molecule type" value="Genomic_DNA"/>
</dbReference>
<gene>
    <name evidence="2" type="ORF">SOIL9_49850</name>
</gene>
<dbReference type="SUPFAM" id="SSF53448">
    <property type="entry name" value="Nucleotide-diphospho-sugar transferases"/>
    <property type="match status" value="1"/>
</dbReference>
<dbReference type="Pfam" id="PF00483">
    <property type="entry name" value="NTP_transferase"/>
    <property type="match status" value="1"/>
</dbReference>
<dbReference type="InterPro" id="IPR050486">
    <property type="entry name" value="Mannose-1P_guanyltransferase"/>
</dbReference>
<accession>A0A6P2CUS2</accession>
<evidence type="ECO:0000313" key="3">
    <source>
        <dbReference type="Proteomes" id="UP000464178"/>
    </source>
</evidence>
<protein>
    <recommendedName>
        <fullName evidence="1">Nucleotidyl transferase domain-containing protein</fullName>
    </recommendedName>
</protein>
<keyword evidence="2" id="KW-0808">Transferase</keyword>
<reference evidence="2 3" key="1">
    <citation type="submission" date="2019-05" db="EMBL/GenBank/DDBJ databases">
        <authorList>
            <consortium name="Science for Life Laboratories"/>
        </authorList>
    </citation>
    <scope>NUCLEOTIDE SEQUENCE [LARGE SCALE GENOMIC DNA]</scope>
    <source>
        <strain evidence="2">Soil9</strain>
    </source>
</reference>
<keyword evidence="3" id="KW-1185">Reference proteome</keyword>
<dbReference type="GO" id="GO:0016740">
    <property type="term" value="F:transferase activity"/>
    <property type="evidence" value="ECO:0007669"/>
    <property type="project" value="UniProtKB-KW"/>
</dbReference>